<sequence>MKIGELAKAANCGTETIRFYEREGLLPAPERTEGNYRSYQDEHLERLRFVRNCRSLDMTHDEIRQLLRYADQPGSDCGPVNRLLDEHIEHVDIRLNELRALRALLAGLRQRCEHADSVAHCGIIQGLASMPTEEKQTPRTHLG</sequence>
<dbReference type="GO" id="GO:0045893">
    <property type="term" value="P:positive regulation of DNA-templated transcription"/>
    <property type="evidence" value="ECO:0007669"/>
    <property type="project" value="InterPro"/>
</dbReference>
<dbReference type="AlphaFoldDB" id="A0A853FVS7"/>
<evidence type="ECO:0000256" key="1">
    <source>
        <dbReference type="ARBA" id="ARBA00023125"/>
    </source>
</evidence>
<dbReference type="InterPro" id="IPR047057">
    <property type="entry name" value="MerR_fam"/>
</dbReference>
<feature type="domain" description="HTH merR-type" evidence="2">
    <location>
        <begin position="1"/>
        <end position="69"/>
    </location>
</feature>
<evidence type="ECO:0000259" key="2">
    <source>
        <dbReference type="PROSITE" id="PS50937"/>
    </source>
</evidence>
<keyword evidence="4" id="KW-1185">Reference proteome</keyword>
<dbReference type="SUPFAM" id="SSF46955">
    <property type="entry name" value="Putative DNA-binding domain"/>
    <property type="match status" value="1"/>
</dbReference>
<comment type="caution">
    <text evidence="3">The sequence shown here is derived from an EMBL/GenBank/DDBJ whole genome shotgun (WGS) entry which is preliminary data.</text>
</comment>
<dbReference type="PANTHER" id="PTHR30204:SF92">
    <property type="entry name" value="HTH-TYPE TRANSCRIPTIONAL REGULATOR ZNTR"/>
    <property type="match status" value="1"/>
</dbReference>
<dbReference type="EMBL" id="JACCEM010000002">
    <property type="protein sequence ID" value="NYT48267.1"/>
    <property type="molecule type" value="Genomic_DNA"/>
</dbReference>
<dbReference type="PRINTS" id="PR00040">
    <property type="entry name" value="HTHMERR"/>
</dbReference>
<accession>A0A853FVS7</accession>
<dbReference type="CDD" id="cd04784">
    <property type="entry name" value="HTH_CadR-PbrR"/>
    <property type="match status" value="1"/>
</dbReference>
<evidence type="ECO:0000313" key="3">
    <source>
        <dbReference type="EMBL" id="NYT48267.1"/>
    </source>
</evidence>
<dbReference type="PROSITE" id="PS50937">
    <property type="entry name" value="HTH_MERR_2"/>
    <property type="match status" value="1"/>
</dbReference>
<dbReference type="Pfam" id="PF13411">
    <property type="entry name" value="MerR_1"/>
    <property type="match status" value="1"/>
</dbReference>
<organism evidence="3 4">
    <name type="scientific">Parapusillimonas granuli</name>
    <dbReference type="NCBI Taxonomy" id="380911"/>
    <lineage>
        <taxon>Bacteria</taxon>
        <taxon>Pseudomonadati</taxon>
        <taxon>Pseudomonadota</taxon>
        <taxon>Betaproteobacteria</taxon>
        <taxon>Burkholderiales</taxon>
        <taxon>Alcaligenaceae</taxon>
        <taxon>Parapusillimonas</taxon>
    </lineage>
</organism>
<dbReference type="SMART" id="SM00422">
    <property type="entry name" value="HTH_MERR"/>
    <property type="match status" value="1"/>
</dbReference>
<evidence type="ECO:0000313" key="4">
    <source>
        <dbReference type="Proteomes" id="UP000559809"/>
    </source>
</evidence>
<dbReference type="GO" id="GO:0003677">
    <property type="term" value="F:DNA binding"/>
    <property type="evidence" value="ECO:0007669"/>
    <property type="project" value="UniProtKB-KW"/>
</dbReference>
<dbReference type="PANTHER" id="PTHR30204">
    <property type="entry name" value="REDOX-CYCLING DRUG-SENSING TRANSCRIPTIONAL ACTIVATOR SOXR"/>
    <property type="match status" value="1"/>
</dbReference>
<dbReference type="NCBIfam" id="TIGR02047">
    <property type="entry name" value="CadR-PbrR"/>
    <property type="match status" value="1"/>
</dbReference>
<gene>
    <name evidence="3" type="primary">cadR</name>
    <name evidence="3" type="ORF">H0A72_02980</name>
</gene>
<dbReference type="Gene3D" id="1.10.1660.10">
    <property type="match status" value="1"/>
</dbReference>
<keyword evidence="1" id="KW-0238">DNA-binding</keyword>
<dbReference type="GO" id="GO:0003700">
    <property type="term" value="F:DNA-binding transcription factor activity"/>
    <property type="evidence" value="ECO:0007669"/>
    <property type="project" value="InterPro"/>
</dbReference>
<proteinExistence type="predicted"/>
<dbReference type="GO" id="GO:0046872">
    <property type="term" value="F:metal ion binding"/>
    <property type="evidence" value="ECO:0007669"/>
    <property type="project" value="InterPro"/>
</dbReference>
<dbReference type="RefSeq" id="WP_180153588.1">
    <property type="nucleotide sequence ID" value="NZ_JACCEM010000002.1"/>
</dbReference>
<dbReference type="Proteomes" id="UP000559809">
    <property type="component" value="Unassembled WGS sequence"/>
</dbReference>
<dbReference type="InterPro" id="IPR000551">
    <property type="entry name" value="MerR-type_HTH_dom"/>
</dbReference>
<dbReference type="InterPro" id="IPR009061">
    <property type="entry name" value="DNA-bd_dom_put_sf"/>
</dbReference>
<name>A0A853FVS7_9BURK</name>
<protein>
    <submittedName>
        <fullName evidence="3">Cd(II)/Pb(II)-responsive transcriptional regulator</fullName>
    </submittedName>
</protein>
<reference evidence="3 4" key="1">
    <citation type="submission" date="2020-07" db="EMBL/GenBank/DDBJ databases">
        <title>Taxonomic revisions and descriptions of new bacterial species based on genomic comparisons in the high-G+C-content subgroup of the family Alcaligenaceae.</title>
        <authorList>
            <person name="Szabo A."/>
            <person name="Felfoldi T."/>
        </authorList>
    </citation>
    <scope>NUCLEOTIDE SEQUENCE [LARGE SCALE GENOMIC DNA]</scope>
    <source>
        <strain evidence="3 4">LMG 24012</strain>
    </source>
</reference>
<dbReference type="InterPro" id="IPR011791">
    <property type="entry name" value="CadR-PbrR"/>
</dbReference>